<evidence type="ECO:0000313" key="7">
    <source>
        <dbReference type="Proteomes" id="UP000319801"/>
    </source>
</evidence>
<dbReference type="Gene3D" id="2.10.90.10">
    <property type="entry name" value="Cystine-knot cytokines"/>
    <property type="match status" value="1"/>
</dbReference>
<dbReference type="EMBL" id="VCAZ01000255">
    <property type="protein sequence ID" value="TTO79341.1"/>
    <property type="molecule type" value="Genomic_DNA"/>
</dbReference>
<dbReference type="GO" id="GO:0005615">
    <property type="term" value="C:extracellular space"/>
    <property type="evidence" value="ECO:0007669"/>
    <property type="project" value="UniProtKB-KW"/>
</dbReference>
<dbReference type="GO" id="GO:0005125">
    <property type="term" value="F:cytokine activity"/>
    <property type="evidence" value="ECO:0007669"/>
    <property type="project" value="UniProtKB-KW"/>
</dbReference>
<gene>
    <name evidence="6" type="ORF">Baya_16022</name>
</gene>
<dbReference type="AlphaFoldDB" id="A0A556VU43"/>
<dbReference type="GO" id="GO:0006954">
    <property type="term" value="P:inflammatory response"/>
    <property type="evidence" value="ECO:0007669"/>
    <property type="project" value="InterPro"/>
</dbReference>
<evidence type="ECO:0000256" key="1">
    <source>
        <dbReference type="ARBA" id="ARBA00004613"/>
    </source>
</evidence>
<comment type="similarity">
    <text evidence="2">Belongs to the IL-17 family.</text>
</comment>
<evidence type="ECO:0000313" key="6">
    <source>
        <dbReference type="EMBL" id="TTO79341.1"/>
    </source>
</evidence>
<sequence length="153" mass="17613">MTIDTFGFLMQQIKVISVCQGKRTPTPHSLSAIKLRGIRAADLEKEIKQAKHSIRPIHNDSISPWEITYTTKPNRIPFQLPEARCLLNGCLNWNGMETMELESRRILWQVPVLQRVSRSGDDKNYYFRLEHETISVGCTCVRPYVTQISLSKP</sequence>
<keyword evidence="3" id="KW-0202">Cytokine</keyword>
<evidence type="ECO:0000256" key="3">
    <source>
        <dbReference type="ARBA" id="ARBA00022514"/>
    </source>
</evidence>
<keyword evidence="7" id="KW-1185">Reference proteome</keyword>
<keyword evidence="5" id="KW-0732">Signal</keyword>
<comment type="subcellular location">
    <subcellularLocation>
        <location evidence="1">Secreted</location>
    </subcellularLocation>
</comment>
<evidence type="ECO:0000256" key="5">
    <source>
        <dbReference type="ARBA" id="ARBA00022729"/>
    </source>
</evidence>
<dbReference type="PRINTS" id="PR01932">
    <property type="entry name" value="INTRLEUKIN17"/>
</dbReference>
<accession>A0A556VU43</accession>
<dbReference type="Pfam" id="PF06083">
    <property type="entry name" value="IL17"/>
    <property type="match status" value="1"/>
</dbReference>
<name>A0A556VU43_BAGYA</name>
<organism evidence="6 7">
    <name type="scientific">Bagarius yarrelli</name>
    <name type="common">Goonch</name>
    <name type="synonym">Bagrus yarrelli</name>
    <dbReference type="NCBI Taxonomy" id="175774"/>
    <lineage>
        <taxon>Eukaryota</taxon>
        <taxon>Metazoa</taxon>
        <taxon>Chordata</taxon>
        <taxon>Craniata</taxon>
        <taxon>Vertebrata</taxon>
        <taxon>Euteleostomi</taxon>
        <taxon>Actinopterygii</taxon>
        <taxon>Neopterygii</taxon>
        <taxon>Teleostei</taxon>
        <taxon>Ostariophysi</taxon>
        <taxon>Siluriformes</taxon>
        <taxon>Sisoridae</taxon>
        <taxon>Sisorinae</taxon>
        <taxon>Bagarius</taxon>
    </lineage>
</organism>
<evidence type="ECO:0000256" key="2">
    <source>
        <dbReference type="ARBA" id="ARBA00007236"/>
    </source>
</evidence>
<dbReference type="InterPro" id="IPR029034">
    <property type="entry name" value="Cystine-knot_cytokine"/>
</dbReference>
<keyword evidence="4" id="KW-0964">Secreted</keyword>
<protein>
    <submittedName>
        <fullName evidence="6">Interleukin-17F</fullName>
    </submittedName>
</protein>
<dbReference type="SUPFAM" id="SSF57501">
    <property type="entry name" value="Cystine-knot cytokines"/>
    <property type="match status" value="1"/>
</dbReference>
<dbReference type="InterPro" id="IPR020440">
    <property type="entry name" value="IL-17_chr"/>
</dbReference>
<proteinExistence type="inferred from homology"/>
<evidence type="ECO:0000256" key="4">
    <source>
        <dbReference type="ARBA" id="ARBA00022525"/>
    </source>
</evidence>
<comment type="caution">
    <text evidence="6">The sequence shown here is derived from an EMBL/GenBank/DDBJ whole genome shotgun (WGS) entry which is preliminary data.</text>
</comment>
<reference evidence="6 7" key="1">
    <citation type="journal article" date="2019" name="Genome Biol. Evol.">
        <title>Whole-Genome Sequencing of the Giant Devil Catfish, Bagarius yarrelli.</title>
        <authorList>
            <person name="Jiang W."/>
            <person name="Lv Y."/>
            <person name="Cheng L."/>
            <person name="Yang K."/>
            <person name="Chao B."/>
            <person name="Wang X."/>
            <person name="Li Y."/>
            <person name="Pan X."/>
            <person name="You X."/>
            <person name="Zhang Y."/>
            <person name="Yang J."/>
            <person name="Li J."/>
            <person name="Zhang X."/>
            <person name="Liu S."/>
            <person name="Sun C."/>
            <person name="Yang J."/>
            <person name="Shi Q."/>
        </authorList>
    </citation>
    <scope>NUCLEOTIDE SEQUENCE [LARGE SCALE GENOMIC DNA]</scope>
    <source>
        <strain evidence="6">JWS20170419001</strain>
        <tissue evidence="6">Muscle</tissue>
    </source>
</reference>
<dbReference type="Proteomes" id="UP000319801">
    <property type="component" value="Unassembled WGS sequence"/>
</dbReference>
<dbReference type="OrthoDB" id="6093351at2759"/>
<dbReference type="InterPro" id="IPR010345">
    <property type="entry name" value="IL-17_fam"/>
</dbReference>